<keyword evidence="4" id="KW-1185">Reference proteome</keyword>
<feature type="region of interest" description="Disordered" evidence="1">
    <location>
        <begin position="81"/>
        <end position="129"/>
    </location>
</feature>
<feature type="region of interest" description="Disordered" evidence="1">
    <location>
        <begin position="29"/>
        <end position="51"/>
    </location>
</feature>
<feature type="compositionally biased region" description="Polar residues" evidence="1">
    <location>
        <begin position="191"/>
        <end position="208"/>
    </location>
</feature>
<gene>
    <name evidence="3" type="ORF">BASA50_000843</name>
</gene>
<evidence type="ECO:0000256" key="2">
    <source>
        <dbReference type="SAM" id="SignalP"/>
    </source>
</evidence>
<feature type="compositionally biased region" description="Basic and acidic residues" evidence="1">
    <location>
        <begin position="166"/>
        <end position="176"/>
    </location>
</feature>
<keyword evidence="2" id="KW-0732">Signal</keyword>
<feature type="chain" id="PRO_5046731723" evidence="2">
    <location>
        <begin position="20"/>
        <end position="292"/>
    </location>
</feature>
<feature type="compositionally biased region" description="Basic and acidic residues" evidence="1">
    <location>
        <begin position="32"/>
        <end position="43"/>
    </location>
</feature>
<proteinExistence type="predicted"/>
<name>A0ABQ8EVD9_9FUNG</name>
<dbReference type="EMBL" id="JAFCIX010000577">
    <property type="protein sequence ID" value="KAH6585899.1"/>
    <property type="molecule type" value="Genomic_DNA"/>
</dbReference>
<evidence type="ECO:0000313" key="4">
    <source>
        <dbReference type="Proteomes" id="UP001648503"/>
    </source>
</evidence>
<evidence type="ECO:0000313" key="3">
    <source>
        <dbReference type="EMBL" id="KAH6585899.1"/>
    </source>
</evidence>
<sequence>MKLQGVFMIIPFLAVAVSGSTIPSKTGYNVQRLEKRGDSDPASKESNPNPKVELAVVSESQRNALSKVLREHLSLAEQLEKADKKWSQDQDGSQNRMDSYEKENPMKSHGPLKKYPIPQHGAGNDDGKELARSSNIVQIDPMLQRFVTREKNKIMNLVGSFRTTRRLRDSMRKDRSAGPSRYLEQAHTDQHSAANTMSGSMDKSNQGEITFRDASKKNHPGNQAQSSVRPKYMPQVRVVNLSDALGSLGSSRDHSHSTSTGPKQIENDYQKMVEEIEKIPVKKSLKKSQKRP</sequence>
<feature type="region of interest" description="Disordered" evidence="1">
    <location>
        <begin position="246"/>
        <end position="267"/>
    </location>
</feature>
<feature type="signal peptide" evidence="2">
    <location>
        <begin position="1"/>
        <end position="19"/>
    </location>
</feature>
<comment type="caution">
    <text evidence="3">The sequence shown here is derived from an EMBL/GenBank/DDBJ whole genome shotgun (WGS) entry which is preliminary data.</text>
</comment>
<dbReference type="Proteomes" id="UP001648503">
    <property type="component" value="Unassembled WGS sequence"/>
</dbReference>
<organism evidence="3 4">
    <name type="scientific">Batrachochytrium salamandrivorans</name>
    <dbReference type="NCBI Taxonomy" id="1357716"/>
    <lineage>
        <taxon>Eukaryota</taxon>
        <taxon>Fungi</taxon>
        <taxon>Fungi incertae sedis</taxon>
        <taxon>Chytridiomycota</taxon>
        <taxon>Chytridiomycota incertae sedis</taxon>
        <taxon>Chytridiomycetes</taxon>
        <taxon>Rhizophydiales</taxon>
        <taxon>Rhizophydiales incertae sedis</taxon>
        <taxon>Batrachochytrium</taxon>
    </lineage>
</organism>
<accession>A0ABQ8EVD9</accession>
<reference evidence="3 4" key="1">
    <citation type="submission" date="2021-02" db="EMBL/GenBank/DDBJ databases">
        <title>Variation within the Batrachochytrium salamandrivorans European outbreak.</title>
        <authorList>
            <person name="Kelly M."/>
            <person name="Pasmans F."/>
            <person name="Shea T.P."/>
            <person name="Munoz J.F."/>
            <person name="Carranza S."/>
            <person name="Cuomo C.A."/>
            <person name="Martel A."/>
        </authorList>
    </citation>
    <scope>NUCLEOTIDE SEQUENCE [LARGE SCALE GENOMIC DNA]</scope>
    <source>
        <strain evidence="3 4">AMFP18/2</strain>
    </source>
</reference>
<protein>
    <submittedName>
        <fullName evidence="3">Uncharacterized protein</fullName>
    </submittedName>
</protein>
<feature type="region of interest" description="Disordered" evidence="1">
    <location>
        <begin position="166"/>
        <end position="234"/>
    </location>
</feature>
<evidence type="ECO:0000256" key="1">
    <source>
        <dbReference type="SAM" id="MobiDB-lite"/>
    </source>
</evidence>